<protein>
    <submittedName>
        <fullName evidence="2">Uncharacterized protein</fullName>
    </submittedName>
</protein>
<name>A2SK41_METPP</name>
<keyword evidence="3" id="KW-1185">Reference proteome</keyword>
<evidence type="ECO:0000256" key="1">
    <source>
        <dbReference type="SAM" id="MobiDB-lite"/>
    </source>
</evidence>
<dbReference type="eggNOG" id="ENOG5033FVE">
    <property type="taxonomic scope" value="Bacteria"/>
</dbReference>
<dbReference type="EMBL" id="CP000555">
    <property type="protein sequence ID" value="ABM95930.1"/>
    <property type="molecule type" value="Genomic_DNA"/>
</dbReference>
<dbReference type="Proteomes" id="UP000000366">
    <property type="component" value="Chromosome"/>
</dbReference>
<accession>A2SK41</accession>
<sequence>MRLPGRRPIVVHMHVAQLLFVASVDESRKLVCQAPGCGRAIAKAVHVIRDSTGTIRVIGSGCYGRLSGHEEATRHGATIAGFDGRRLTPEERALMIADTAAFVADVEARLAAEREAKSLAADRISAEAQRLRGRAAGSIDRHPQPASQWQSPLSDGTERMFTRDRTRARDSLAQFRAQQARQAARIAMQRRPELSTFSVDVVADALVQAKADYIATGHRMDAPDARRVIEAGAIAVLSARDSKHGDR</sequence>
<dbReference type="KEGG" id="mpt:Mpe_A2977"/>
<evidence type="ECO:0000313" key="2">
    <source>
        <dbReference type="EMBL" id="ABM95930.1"/>
    </source>
</evidence>
<reference evidence="2 3" key="1">
    <citation type="journal article" date="2007" name="J. Bacteriol.">
        <title>Whole-genome analysis of the methyl tert-butyl ether-degrading beta-proteobacterium Methylibium petroleiphilum PM1.</title>
        <authorList>
            <person name="Kane S.R."/>
            <person name="Chakicherla A.Y."/>
            <person name="Chain P.S.G."/>
            <person name="Schmidt R."/>
            <person name="Shin M.W."/>
            <person name="Legler T.C."/>
            <person name="Scow K.M."/>
            <person name="Larimer F.W."/>
            <person name="Lucas S.M."/>
            <person name="Richardson P.M."/>
            <person name="Hristova K.R."/>
        </authorList>
    </citation>
    <scope>NUCLEOTIDE SEQUENCE [LARGE SCALE GENOMIC DNA]</scope>
    <source>
        <strain evidence="3">ATCC BAA-1232 / LMG 22953 / PM1</strain>
    </source>
</reference>
<gene>
    <name evidence="2" type="ordered locus">Mpe_A2977</name>
</gene>
<dbReference type="AlphaFoldDB" id="A2SK41"/>
<dbReference type="HOGENOM" id="CLU_1123505_0_0_4"/>
<evidence type="ECO:0000313" key="3">
    <source>
        <dbReference type="Proteomes" id="UP000000366"/>
    </source>
</evidence>
<feature type="region of interest" description="Disordered" evidence="1">
    <location>
        <begin position="136"/>
        <end position="157"/>
    </location>
</feature>
<proteinExistence type="predicted"/>
<organism evidence="2 3">
    <name type="scientific">Methylibium petroleiphilum (strain ATCC BAA-1232 / LMG 22953 / PM1)</name>
    <dbReference type="NCBI Taxonomy" id="420662"/>
    <lineage>
        <taxon>Bacteria</taxon>
        <taxon>Pseudomonadati</taxon>
        <taxon>Pseudomonadota</taxon>
        <taxon>Betaproteobacteria</taxon>
        <taxon>Burkholderiales</taxon>
        <taxon>Sphaerotilaceae</taxon>
        <taxon>Methylibium</taxon>
    </lineage>
</organism>
<feature type="compositionally biased region" description="Polar residues" evidence="1">
    <location>
        <begin position="145"/>
        <end position="154"/>
    </location>
</feature>
<dbReference type="STRING" id="420662.Mpe_A2977"/>